<proteinExistence type="predicted"/>
<sequence length="841" mass="93745">MFLQHDGYISSLADVAISSFGRDVQANVKKTPVQTIAICHNCFASAKYRTIMNRLERALSSSSALDDDAPYSCTSRGSECFDMDMDEEEALRKAARAGIQLLEANKALNEEVTALREQVAVLEHERPKLNSHLKAREQELASVTENRKDLLMEASMLHNELKAKSALVTDLLEKEDLLKQQVVEAEAAKTLADNQITILQLELGQLKADTAKAEAAEQNYAVVNPAATYDSNQASVFTYADYEELQHRLHTTLEENEAHTLEVKSLRKEVDTLRRKVAKLPECIAHIERLEKRNEKLQSTNDTLREERMEEQAVLDSLRSMNLVYKKIAESRPFAADCTCAQQPEESDPQILGVTVRDVLIETNMKLESDLRELRATMKLPHLSENAEVEVLEQALKRVGSNSSNGSAGSDTTISSGESMESVIERLTRKLQIITEKYNLSKEMLRHTKVQWCAAVASQKALEECNVSAQEEISRLTHQLDYHVEALAGMDVDKKEKQIRALVDEDEGSKWTEETAPFPAPPGDLNSPLIRCLLDHWSTDKSKVMGLTDWLHNSIRGTGRATPLRLANLSSEIAAGFTQLLVPIMRERHGVSVSIYRRDSVHVLSDLVLQTNHPSVTVQSFSTAASKDKGVPTHPQDPEECSESELDSVSCRTRGSSGDSILMKGEAQGHLKTMLTDKQQLQSFSSPSSSRSASIWNTDSIDVSTLLFHTNFLESTVPETFLELDPAGFFTHSNSSSATKGSCVSSGFGRTPSPRTANNCWLEPSREPCTDDIPWPDLVFWLGNASTGEVVCSCAQCSRRAMNGDFLRQYRYSPYQQQQQQRRRVSSRVPVINMPRIEGVN</sequence>
<feature type="coiled-coil region" evidence="1">
    <location>
        <begin position="242"/>
        <end position="321"/>
    </location>
</feature>
<feature type="compositionally biased region" description="Polar residues" evidence="2">
    <location>
        <begin position="650"/>
        <end position="659"/>
    </location>
</feature>
<dbReference type="Proteomes" id="UP001259832">
    <property type="component" value="Unassembled WGS sequence"/>
</dbReference>
<gene>
    <name evidence="3" type="ORF">P3T76_007041</name>
</gene>
<dbReference type="AlphaFoldDB" id="A0AAD9GMJ3"/>
<protein>
    <submittedName>
        <fullName evidence="3">Uncharacterized protein</fullName>
    </submittedName>
</protein>
<feature type="compositionally biased region" description="Low complexity" evidence="2">
    <location>
        <begin position="400"/>
        <end position="410"/>
    </location>
</feature>
<feature type="coiled-coil region" evidence="1">
    <location>
        <begin position="85"/>
        <end position="188"/>
    </location>
</feature>
<evidence type="ECO:0000313" key="4">
    <source>
        <dbReference type="Proteomes" id="UP001259832"/>
    </source>
</evidence>
<dbReference type="EMBL" id="JASMQC010000012">
    <property type="protein sequence ID" value="KAK1941175.1"/>
    <property type="molecule type" value="Genomic_DNA"/>
</dbReference>
<keyword evidence="1" id="KW-0175">Coiled coil</keyword>
<evidence type="ECO:0000313" key="3">
    <source>
        <dbReference type="EMBL" id="KAK1941175.1"/>
    </source>
</evidence>
<name>A0AAD9GMJ3_9STRA</name>
<organism evidence="3 4">
    <name type="scientific">Phytophthora citrophthora</name>
    <dbReference type="NCBI Taxonomy" id="4793"/>
    <lineage>
        <taxon>Eukaryota</taxon>
        <taxon>Sar</taxon>
        <taxon>Stramenopiles</taxon>
        <taxon>Oomycota</taxon>
        <taxon>Peronosporomycetes</taxon>
        <taxon>Peronosporales</taxon>
        <taxon>Peronosporaceae</taxon>
        <taxon>Phytophthora</taxon>
    </lineage>
</organism>
<accession>A0AAD9GMJ3</accession>
<feature type="region of interest" description="Disordered" evidence="2">
    <location>
        <begin position="623"/>
        <end position="661"/>
    </location>
</feature>
<keyword evidence="4" id="KW-1185">Reference proteome</keyword>
<feature type="region of interest" description="Disordered" evidence="2">
    <location>
        <begin position="400"/>
        <end position="419"/>
    </location>
</feature>
<dbReference type="PANTHER" id="PTHR38909">
    <property type="entry name" value="G PROTEIN GAMMA DOMAIN-CONTAINING PROTEIN"/>
    <property type="match status" value="1"/>
</dbReference>
<comment type="caution">
    <text evidence="3">The sequence shown here is derived from an EMBL/GenBank/DDBJ whole genome shotgun (WGS) entry which is preliminary data.</text>
</comment>
<reference evidence="3" key="1">
    <citation type="submission" date="2023-08" db="EMBL/GenBank/DDBJ databases">
        <title>Reference Genome Resource for the Citrus Pathogen Phytophthora citrophthora.</title>
        <authorList>
            <person name="Moller H."/>
            <person name="Coetzee B."/>
            <person name="Rose L.J."/>
            <person name="Van Niekerk J.M."/>
        </authorList>
    </citation>
    <scope>NUCLEOTIDE SEQUENCE</scope>
    <source>
        <strain evidence="3">STE-U-9442</strain>
    </source>
</reference>
<evidence type="ECO:0000256" key="1">
    <source>
        <dbReference type="SAM" id="Coils"/>
    </source>
</evidence>
<evidence type="ECO:0000256" key="2">
    <source>
        <dbReference type="SAM" id="MobiDB-lite"/>
    </source>
</evidence>
<dbReference type="PANTHER" id="PTHR38909:SF1">
    <property type="entry name" value="G PROTEIN GAMMA DOMAIN-CONTAINING PROTEIN"/>
    <property type="match status" value="1"/>
</dbReference>